<proteinExistence type="predicted"/>
<accession>A0ABX7AR51</accession>
<protein>
    <recommendedName>
        <fullName evidence="2">DUF7852 domain-containing protein</fullName>
    </recommendedName>
</protein>
<evidence type="ECO:0000313" key="4">
    <source>
        <dbReference type="Proteomes" id="UP000596049"/>
    </source>
</evidence>
<evidence type="ECO:0000259" key="2">
    <source>
        <dbReference type="Pfam" id="PF25250"/>
    </source>
</evidence>
<evidence type="ECO:0000313" key="3">
    <source>
        <dbReference type="EMBL" id="QQP11373.1"/>
    </source>
</evidence>
<sequence length="583" mass="65495">MKTPWINYSEMKEISSKQKVFVYCNNLLTTEKEDETSLATHLDPNRELLIPSEVDAEDEMNNLSDIEEADETNSVEEQELAAHLDSDCGLLIPSEIDVEDEKNNLLNIEEADETNSVEEQELVVHLDSDCGLLIPSEIDVEDEKNNLLNIEEGDETNSVEEQELVAHLDSDCGLLIASEIDVEDEKNNLLNIEAADETNSVEEQELVVHLDSDCGLLIPSEIDVEDEKNNLLNIEAADETNSVEEQELVVHLDSDCGLPIPSEIDVEDEMNDPHDIDEVEGTNLVEEQDFASQLDSNREFLSPSKYNEDDKIMSPIDTEELEKTNSTGHESASTGSVQGTVCSITKKILISTHVEIDDFLHAPICGEIVKNTFDFLDLDNHPTPQFETKLFNTTTDYPELPECRLVRSKFNEIVFLMRTNTYDKNNQKSYPSKSIGIPLHNTRSIKQGETNNHSYSSDDFIHIRAPVVVGEYKIEICLEENIVFEKGIVGVKDISNEVVLTDCRFIPNQFSQSLGNGTCSALKGNLYIEGYIHQSIEYTAFHTGNALPAQSESLNHPNQMCQNIVLELIIHLLQAQKIRVPRI</sequence>
<gene>
    <name evidence="3" type="ORF">FJQ98_19475</name>
</gene>
<dbReference type="RefSeq" id="WP_201406517.1">
    <property type="nucleotide sequence ID" value="NZ_CP067341.1"/>
</dbReference>
<name>A0ABX7AR51_9BACI</name>
<dbReference type="EMBL" id="CP067341">
    <property type="protein sequence ID" value="QQP11373.1"/>
    <property type="molecule type" value="Genomic_DNA"/>
</dbReference>
<dbReference type="NCBIfam" id="NF045793">
    <property type="entry name" value="BC_2427_fam"/>
    <property type="match status" value="1"/>
</dbReference>
<reference evidence="3 4" key="1">
    <citation type="submission" date="2020-01" db="EMBL/GenBank/DDBJ databases">
        <authorList>
            <person name="Liu G."/>
            <person name="Liu B."/>
        </authorList>
    </citation>
    <scope>NUCLEOTIDE SEQUENCE [LARGE SCALE GENOMIC DNA]</scope>
    <source>
        <strain evidence="3 4">FJAT-51161</strain>
    </source>
</reference>
<dbReference type="Proteomes" id="UP000596049">
    <property type="component" value="Chromosome"/>
</dbReference>
<dbReference type="InterPro" id="IPR057174">
    <property type="entry name" value="DUF7852"/>
</dbReference>
<dbReference type="Pfam" id="PF25250">
    <property type="entry name" value="DUF7852"/>
    <property type="match status" value="1"/>
</dbReference>
<evidence type="ECO:0000256" key="1">
    <source>
        <dbReference type="SAM" id="MobiDB-lite"/>
    </source>
</evidence>
<keyword evidence="4" id="KW-1185">Reference proteome</keyword>
<feature type="domain" description="DUF7852" evidence="2">
    <location>
        <begin position="338"/>
        <end position="578"/>
    </location>
</feature>
<feature type="region of interest" description="Disordered" evidence="1">
    <location>
        <begin position="292"/>
        <end position="314"/>
    </location>
</feature>
<organism evidence="3 4">
    <name type="scientific">Lysinibacillus agricola</name>
    <dbReference type="NCBI Taxonomy" id="2590012"/>
    <lineage>
        <taxon>Bacteria</taxon>
        <taxon>Bacillati</taxon>
        <taxon>Bacillota</taxon>
        <taxon>Bacilli</taxon>
        <taxon>Bacillales</taxon>
        <taxon>Bacillaceae</taxon>
        <taxon>Lysinibacillus</taxon>
    </lineage>
</organism>